<dbReference type="Proteomes" id="UP000009183">
    <property type="component" value="Chromosome 19"/>
</dbReference>
<sequence>MLPLCRECSMNTTHYFLRSIFNISPGERSDASRGCKLLSVPCHGSVSCKRHWWSHNATTQGTDYK</sequence>
<dbReference type="InParanoid" id="D7SWT9"/>
<dbReference type="EMBL" id="FN595234">
    <property type="protein sequence ID" value="CBI21739.3"/>
    <property type="molecule type" value="Genomic_DNA"/>
</dbReference>
<dbReference type="HOGENOM" id="CLU_2854235_0_0_1"/>
<keyword evidence="2" id="KW-1185">Reference proteome</keyword>
<gene>
    <name evidence="1" type="ordered locus">VIT_19s0027g01060</name>
</gene>
<evidence type="ECO:0000313" key="1">
    <source>
        <dbReference type="EMBL" id="CBI21739.3"/>
    </source>
</evidence>
<proteinExistence type="predicted"/>
<reference evidence="2" key="1">
    <citation type="journal article" date="2007" name="Nature">
        <title>The grapevine genome sequence suggests ancestral hexaploidization in major angiosperm phyla.</title>
        <authorList>
            <consortium name="The French-Italian Public Consortium for Grapevine Genome Characterization."/>
            <person name="Jaillon O."/>
            <person name="Aury J.-M."/>
            <person name="Noel B."/>
            <person name="Policriti A."/>
            <person name="Clepet C."/>
            <person name="Casagrande A."/>
            <person name="Choisne N."/>
            <person name="Aubourg S."/>
            <person name="Vitulo N."/>
            <person name="Jubin C."/>
            <person name="Vezzi A."/>
            <person name="Legeai F."/>
            <person name="Hugueney P."/>
            <person name="Dasilva C."/>
            <person name="Horner D."/>
            <person name="Mica E."/>
            <person name="Jublot D."/>
            <person name="Poulain J."/>
            <person name="Bruyere C."/>
            <person name="Billault A."/>
            <person name="Segurens B."/>
            <person name="Gouyvenoux M."/>
            <person name="Ugarte E."/>
            <person name="Cattonaro F."/>
            <person name="Anthouard V."/>
            <person name="Vico V."/>
            <person name="Del Fabbro C."/>
            <person name="Alaux M."/>
            <person name="Di Gaspero G."/>
            <person name="Dumas V."/>
            <person name="Felice N."/>
            <person name="Paillard S."/>
            <person name="Juman I."/>
            <person name="Moroldo M."/>
            <person name="Scalabrin S."/>
            <person name="Canaguier A."/>
            <person name="Le Clainche I."/>
            <person name="Malacrida G."/>
            <person name="Durand E."/>
            <person name="Pesole G."/>
            <person name="Laucou V."/>
            <person name="Chatelet P."/>
            <person name="Merdinoglu D."/>
            <person name="Delledonne M."/>
            <person name="Pezzotti M."/>
            <person name="Lecharny A."/>
            <person name="Scarpelli C."/>
            <person name="Artiguenave F."/>
            <person name="Pe M.E."/>
            <person name="Valle G."/>
            <person name="Morgante M."/>
            <person name="Caboche M."/>
            <person name="Adam-Blondon A.-F."/>
            <person name="Weissenbach J."/>
            <person name="Quetier F."/>
            <person name="Wincker P."/>
        </authorList>
    </citation>
    <scope>NUCLEOTIDE SEQUENCE [LARGE SCALE GENOMIC DNA]</scope>
    <source>
        <strain evidence="2">cv. Pinot noir / PN40024</strain>
    </source>
</reference>
<protein>
    <submittedName>
        <fullName evidence="1">Uncharacterized protein</fullName>
    </submittedName>
</protein>
<organism evidence="1 2">
    <name type="scientific">Vitis vinifera</name>
    <name type="common">Grape</name>
    <dbReference type="NCBI Taxonomy" id="29760"/>
    <lineage>
        <taxon>Eukaryota</taxon>
        <taxon>Viridiplantae</taxon>
        <taxon>Streptophyta</taxon>
        <taxon>Embryophyta</taxon>
        <taxon>Tracheophyta</taxon>
        <taxon>Spermatophyta</taxon>
        <taxon>Magnoliopsida</taxon>
        <taxon>eudicotyledons</taxon>
        <taxon>Gunneridae</taxon>
        <taxon>Pentapetalae</taxon>
        <taxon>rosids</taxon>
        <taxon>Vitales</taxon>
        <taxon>Vitaceae</taxon>
        <taxon>Viteae</taxon>
        <taxon>Vitis</taxon>
    </lineage>
</organism>
<dbReference type="PaxDb" id="29760-VIT_19s0027g01060.t01"/>
<name>D7SWT9_VITVI</name>
<dbReference type="AlphaFoldDB" id="D7SWT9"/>
<accession>D7SWT9</accession>
<evidence type="ECO:0000313" key="2">
    <source>
        <dbReference type="Proteomes" id="UP000009183"/>
    </source>
</evidence>
<dbReference type="OrthoDB" id="1732049at2759"/>